<reference evidence="2" key="2">
    <citation type="journal article" date="2022" name="Hortic Res">
        <title>The genome of Dioscorea zingiberensis sheds light on the biosynthesis, origin and evolution of the medicinally important diosgenin saponins.</title>
        <authorList>
            <person name="Li Y."/>
            <person name="Tan C."/>
            <person name="Li Z."/>
            <person name="Guo J."/>
            <person name="Li S."/>
            <person name="Chen X."/>
            <person name="Wang C."/>
            <person name="Dai X."/>
            <person name="Yang H."/>
            <person name="Song W."/>
            <person name="Hou L."/>
            <person name="Xu J."/>
            <person name="Tong Z."/>
            <person name="Xu A."/>
            <person name="Yuan X."/>
            <person name="Wang W."/>
            <person name="Yang Q."/>
            <person name="Chen L."/>
            <person name="Sun Z."/>
            <person name="Wang K."/>
            <person name="Pan B."/>
            <person name="Chen J."/>
            <person name="Bao Y."/>
            <person name="Liu F."/>
            <person name="Qi X."/>
            <person name="Gang D.R."/>
            <person name="Wen J."/>
            <person name="Li J."/>
        </authorList>
    </citation>
    <scope>NUCLEOTIDE SEQUENCE</scope>
    <source>
        <strain evidence="2">Dzin_1.0</strain>
    </source>
</reference>
<dbReference type="InterPro" id="IPR042277">
    <property type="entry name" value="IST1-like"/>
</dbReference>
<evidence type="ECO:0000313" key="2">
    <source>
        <dbReference type="EMBL" id="KAJ0961765.1"/>
    </source>
</evidence>
<comment type="similarity">
    <text evidence="1">Belongs to the IST1 family.</text>
</comment>
<dbReference type="PANTHER" id="PTHR12161">
    <property type="entry name" value="IST1 FAMILY MEMBER"/>
    <property type="match status" value="1"/>
</dbReference>
<dbReference type="EMBL" id="JAGGNH010000010">
    <property type="protein sequence ID" value="KAJ0961765.1"/>
    <property type="molecule type" value="Genomic_DNA"/>
</dbReference>
<reference evidence="2" key="1">
    <citation type="submission" date="2021-03" db="EMBL/GenBank/DDBJ databases">
        <authorList>
            <person name="Li Z."/>
            <person name="Yang C."/>
        </authorList>
    </citation>
    <scope>NUCLEOTIDE SEQUENCE</scope>
    <source>
        <strain evidence="2">Dzin_1.0</strain>
        <tissue evidence="2">Leaf</tissue>
    </source>
</reference>
<dbReference type="Proteomes" id="UP001085076">
    <property type="component" value="Miscellaneous, Linkage group lg10"/>
</dbReference>
<proteinExistence type="inferred from homology"/>
<evidence type="ECO:0000256" key="1">
    <source>
        <dbReference type="ARBA" id="ARBA00005536"/>
    </source>
</evidence>
<dbReference type="OrthoDB" id="778698at2759"/>
<evidence type="ECO:0000313" key="3">
    <source>
        <dbReference type="Proteomes" id="UP001085076"/>
    </source>
</evidence>
<sequence>MHQEQQSLAEADVLHLLRTAQTRRTLLWVERVIKEHNMLHVLLSVQRSLQLLTEKIPQIQTQRLCPNELREAVASLIFAAPRCGECPKLRKLSLLLQSWFLKHSFATATEANQQMVELLSTKQPSLESRLQALQVIAQDNGITLNPETILLSEFD</sequence>
<gene>
    <name evidence="2" type="ORF">J5N97_029593</name>
</gene>
<dbReference type="Gene3D" id="1.20.1260.60">
    <property type="entry name" value="Vacuolar protein sorting-associated protein Ist1"/>
    <property type="match status" value="1"/>
</dbReference>
<dbReference type="PANTHER" id="PTHR12161:SF16">
    <property type="entry name" value="REGULATOR OF VPS4 ACTIVITY IN THE MVB PATHWAY PROTEIN"/>
    <property type="match status" value="1"/>
</dbReference>
<keyword evidence="3" id="KW-1185">Reference proteome</keyword>
<name>A0A9D5BW90_9LILI</name>
<dbReference type="GO" id="GO:0015031">
    <property type="term" value="P:protein transport"/>
    <property type="evidence" value="ECO:0007669"/>
    <property type="project" value="InterPro"/>
</dbReference>
<accession>A0A9D5BW90</accession>
<comment type="caution">
    <text evidence="2">The sequence shown here is derived from an EMBL/GenBank/DDBJ whole genome shotgun (WGS) entry which is preliminary data.</text>
</comment>
<protein>
    <submittedName>
        <fullName evidence="2">Uncharacterized protein</fullName>
    </submittedName>
</protein>
<dbReference type="InterPro" id="IPR005061">
    <property type="entry name" value="Ist1"/>
</dbReference>
<organism evidence="2 3">
    <name type="scientific">Dioscorea zingiberensis</name>
    <dbReference type="NCBI Taxonomy" id="325984"/>
    <lineage>
        <taxon>Eukaryota</taxon>
        <taxon>Viridiplantae</taxon>
        <taxon>Streptophyta</taxon>
        <taxon>Embryophyta</taxon>
        <taxon>Tracheophyta</taxon>
        <taxon>Spermatophyta</taxon>
        <taxon>Magnoliopsida</taxon>
        <taxon>Liliopsida</taxon>
        <taxon>Dioscoreales</taxon>
        <taxon>Dioscoreaceae</taxon>
        <taxon>Dioscorea</taxon>
    </lineage>
</organism>
<dbReference type="Pfam" id="PF03398">
    <property type="entry name" value="Ist1"/>
    <property type="match status" value="1"/>
</dbReference>
<dbReference type="AlphaFoldDB" id="A0A9D5BW90"/>